<feature type="compositionally biased region" description="Low complexity" evidence="1">
    <location>
        <begin position="161"/>
        <end position="172"/>
    </location>
</feature>
<protein>
    <submittedName>
        <fullName evidence="2">Uncharacterized protein</fullName>
    </submittedName>
</protein>
<dbReference type="EMBL" id="HBUF01032052">
    <property type="protein sequence ID" value="CAG6615165.1"/>
    <property type="molecule type" value="Transcribed_RNA"/>
</dbReference>
<dbReference type="AlphaFoldDB" id="A0A8D8LS51"/>
<reference evidence="2" key="1">
    <citation type="submission" date="2021-05" db="EMBL/GenBank/DDBJ databases">
        <authorList>
            <person name="Alioto T."/>
            <person name="Alioto T."/>
            <person name="Gomez Garrido J."/>
        </authorList>
    </citation>
    <scope>NUCLEOTIDE SEQUENCE</scope>
</reference>
<accession>A0A8D8LS51</accession>
<evidence type="ECO:0000256" key="1">
    <source>
        <dbReference type="SAM" id="MobiDB-lite"/>
    </source>
</evidence>
<dbReference type="EMBL" id="HBUF01032051">
    <property type="protein sequence ID" value="CAG6615162.1"/>
    <property type="molecule type" value="Transcribed_RNA"/>
</dbReference>
<feature type="region of interest" description="Disordered" evidence="1">
    <location>
        <begin position="147"/>
        <end position="172"/>
    </location>
</feature>
<sequence>MMAIIPIMFKMGVMMMMLVVLMFLTLKSVTIGGLLLFIAATSLLSKFKHWMSPHHHHAYHHAADVGEKNIHLHIHTDGHGTQWGSTSHIEPHSSGYSSYPSSSYGSPSSYGSSYSEGNSWSRQGVVGGLSSGGDALSITGTLNGQRIHIPLPSGRSPAGFSSPATSYSVPSSEDYTFLGKAASR</sequence>
<organism evidence="2">
    <name type="scientific">Cacopsylla melanoneura</name>
    <dbReference type="NCBI Taxonomy" id="428564"/>
    <lineage>
        <taxon>Eukaryota</taxon>
        <taxon>Metazoa</taxon>
        <taxon>Ecdysozoa</taxon>
        <taxon>Arthropoda</taxon>
        <taxon>Hexapoda</taxon>
        <taxon>Insecta</taxon>
        <taxon>Pterygota</taxon>
        <taxon>Neoptera</taxon>
        <taxon>Paraneoptera</taxon>
        <taxon>Hemiptera</taxon>
        <taxon>Sternorrhyncha</taxon>
        <taxon>Psylloidea</taxon>
        <taxon>Psyllidae</taxon>
        <taxon>Psyllinae</taxon>
        <taxon>Cacopsylla</taxon>
    </lineage>
</organism>
<name>A0A8D8LS51_9HEMI</name>
<evidence type="ECO:0000313" key="2">
    <source>
        <dbReference type="EMBL" id="CAG6615165.1"/>
    </source>
</evidence>
<proteinExistence type="predicted"/>